<protein>
    <submittedName>
        <fullName evidence="1">Uncharacterized protein</fullName>
    </submittedName>
</protein>
<dbReference type="AlphaFoldDB" id="A0A4P8HLV7"/>
<proteinExistence type="predicted"/>
<dbReference type="EMBL" id="CP040017">
    <property type="protein sequence ID" value="QCP09175.1"/>
    <property type="molecule type" value="Genomic_DNA"/>
</dbReference>
<keyword evidence="3" id="KW-1185">Reference proteome</keyword>
<accession>A0A4P8HLV7</accession>
<dbReference type="RefSeq" id="WP_137312064.1">
    <property type="nucleotide sequence ID" value="NZ_CP040017.1"/>
</dbReference>
<dbReference type="EMBL" id="JACHXS010000015">
    <property type="protein sequence ID" value="MBB3224892.1"/>
    <property type="molecule type" value="Genomic_DNA"/>
</dbReference>
<dbReference type="Proteomes" id="UP000584325">
    <property type="component" value="Unassembled WGS sequence"/>
</dbReference>
<reference evidence="2 3" key="1">
    <citation type="submission" date="2019-05" db="EMBL/GenBank/DDBJ databases">
        <title>Draft Genome Sequences of Six Type Strains of the Genus Massilia.</title>
        <authorList>
            <person name="Miess H."/>
            <person name="Frediansyhah A."/>
            <person name="Gross H."/>
        </authorList>
    </citation>
    <scope>NUCLEOTIDE SEQUENCE [LARGE SCALE GENOMIC DNA]</scope>
    <source>
        <strain evidence="2 3">DSMZ 26121</strain>
    </source>
</reference>
<sequence>MQELRRNALVSRQIETGLIFMEMLGVDDARAYWRAADIPEIVIERLVNGQPGGIPPLPRPAPSVAADMPVDPHVSLFYCNAGRRQDLTGAAVVQAAIALSQELGREMAERMLRREGLGDEVIERVLSEERSGRRIS</sequence>
<evidence type="ECO:0000313" key="1">
    <source>
        <dbReference type="EMBL" id="MBB3224892.1"/>
    </source>
</evidence>
<dbReference type="Proteomes" id="UP000298763">
    <property type="component" value="Chromosome"/>
</dbReference>
<name>A0A4P8HLV7_9BURK</name>
<evidence type="ECO:0000313" key="4">
    <source>
        <dbReference type="Proteomes" id="UP000584325"/>
    </source>
</evidence>
<evidence type="ECO:0000313" key="2">
    <source>
        <dbReference type="EMBL" id="QCP09175.1"/>
    </source>
</evidence>
<reference evidence="1 4" key="2">
    <citation type="submission" date="2020-08" db="EMBL/GenBank/DDBJ databases">
        <title>Genomic Encyclopedia of Type Strains, Phase III (KMG-III): the genomes of soil and plant-associated and newly described type strains.</title>
        <authorList>
            <person name="Whitman W."/>
        </authorList>
    </citation>
    <scope>NUCLEOTIDE SEQUENCE [LARGE SCALE GENOMIC DNA]</scope>
    <source>
        <strain evidence="1 4">CECT 7753</strain>
    </source>
</reference>
<organism evidence="1 4">
    <name type="scientific">Pseudoduganella umbonata</name>
    <dbReference type="NCBI Taxonomy" id="864828"/>
    <lineage>
        <taxon>Bacteria</taxon>
        <taxon>Pseudomonadati</taxon>
        <taxon>Pseudomonadota</taxon>
        <taxon>Betaproteobacteria</taxon>
        <taxon>Burkholderiales</taxon>
        <taxon>Oxalobacteraceae</taxon>
        <taxon>Telluria group</taxon>
        <taxon>Pseudoduganella</taxon>
    </lineage>
</organism>
<dbReference type="OrthoDB" id="8757978at2"/>
<evidence type="ECO:0000313" key="3">
    <source>
        <dbReference type="Proteomes" id="UP000298763"/>
    </source>
</evidence>
<gene>
    <name evidence="2" type="ORF">FCL38_01020</name>
    <name evidence="1" type="ORF">FHS02_005762</name>
</gene>